<gene>
    <name evidence="2" type="ORF">BCR21_15680</name>
</gene>
<keyword evidence="3" id="KW-1185">Reference proteome</keyword>
<dbReference type="EMBL" id="MIJZ01000017">
    <property type="protein sequence ID" value="OEG09014.1"/>
    <property type="molecule type" value="Genomic_DNA"/>
</dbReference>
<organism evidence="2 3">
    <name type="scientific">Enterococcus ureasiticus</name>
    <dbReference type="NCBI Taxonomy" id="903984"/>
    <lineage>
        <taxon>Bacteria</taxon>
        <taxon>Bacillati</taxon>
        <taxon>Bacillota</taxon>
        <taxon>Bacilli</taxon>
        <taxon>Lactobacillales</taxon>
        <taxon>Enterococcaceae</taxon>
        <taxon>Enterococcus</taxon>
    </lineage>
</organism>
<evidence type="ECO:0000259" key="1">
    <source>
        <dbReference type="PROSITE" id="PS51664"/>
    </source>
</evidence>
<sequence length="514" mass="59943">MNKIENRCFFSKTPLTETSQKYIMRNLKYNKKVDLTGDQIDETPYCEITSEIVRLHQSIQEDGVSECFYEINNQDLAILKHPIYKKEELPEWLYKENQVSKTIRVKENIDTEYIKKQLFDNKYGTFFNIYKDISSKEYAMVGVEFKPSPFFDDSETGFGRAETFQKAESQAILEALERYGIYNLENQSVKQQLNTVITDPVQKKELKKHLDKEFFAVEVEELINQKTALQPEQFFKFLVNDPEIMVNETSNGVALGSSYYEAAVYSLFEFIERDAFLTFWHKQVPLRQIDKESLNVKQKKIIDEFETENKQVYLFDMRFDIDIPTILSLVISKNEKPATYVSAAAHLNYDVAIEGALKEAIVAHNVYKNNPAVAEKVYGAKEEVVSLSDHFNYYSKPESITVYDFLFESNKLFSVAALFEKNSVRTDKEALEKVIKKMKRVNTIYCCDVKNELINHLGFIVTKVIIPEMQTMYFGYENKRINQQRIDQAVADSSYKNTARIQEGEYFDEPHPFP</sequence>
<dbReference type="Proteomes" id="UP000094068">
    <property type="component" value="Unassembled WGS sequence"/>
</dbReference>
<evidence type="ECO:0000313" key="2">
    <source>
        <dbReference type="EMBL" id="OEG09014.1"/>
    </source>
</evidence>
<dbReference type="Gene3D" id="3.30.1330.230">
    <property type="match status" value="1"/>
</dbReference>
<dbReference type="PANTHER" id="PTHR37809">
    <property type="entry name" value="RIBOSOMAL PROTEIN S12 METHYLTHIOTRANSFERASE ACCESSORY FACTOR YCAO"/>
    <property type="match status" value="1"/>
</dbReference>
<dbReference type="AlphaFoldDB" id="A0A1E5G8H3"/>
<accession>A0A1E5G8H3</accession>
<dbReference type="OrthoDB" id="2379922at2"/>
<dbReference type="PANTHER" id="PTHR37809:SF1">
    <property type="entry name" value="RIBOSOMAL PROTEIN S12 METHYLTHIOTRANSFERASE ACCESSORY FACTOR YCAO"/>
    <property type="match status" value="1"/>
</dbReference>
<proteinExistence type="predicted"/>
<dbReference type="PROSITE" id="PS51664">
    <property type="entry name" value="YCAO"/>
    <property type="match status" value="1"/>
</dbReference>
<comment type="caution">
    <text evidence="2">The sequence shown here is derived from an EMBL/GenBank/DDBJ whole genome shotgun (WGS) entry which is preliminary data.</text>
</comment>
<dbReference type="RefSeq" id="WP_069647474.1">
    <property type="nucleotide sequence ID" value="NZ_MIJZ01000017.1"/>
</dbReference>
<dbReference type="Pfam" id="PF02624">
    <property type="entry name" value="YcaO"/>
    <property type="match status" value="1"/>
</dbReference>
<protein>
    <recommendedName>
        <fullName evidence="1">YcaO domain-containing protein</fullName>
    </recommendedName>
</protein>
<dbReference type="InterPro" id="IPR003776">
    <property type="entry name" value="YcaO-like_dom"/>
</dbReference>
<dbReference type="STRING" id="903984.BCR21_15680"/>
<feature type="domain" description="YcaO" evidence="1">
    <location>
        <begin position="159"/>
        <end position="514"/>
    </location>
</feature>
<evidence type="ECO:0000313" key="3">
    <source>
        <dbReference type="Proteomes" id="UP000094068"/>
    </source>
</evidence>
<reference evidence="3" key="1">
    <citation type="submission" date="2016-09" db="EMBL/GenBank/DDBJ databases">
        <authorList>
            <person name="Gulvik C.A."/>
        </authorList>
    </citation>
    <scope>NUCLEOTIDE SEQUENCE [LARGE SCALE GENOMIC DNA]</scope>
    <source>
        <strain evidence="3">DSM 23328</strain>
    </source>
</reference>
<name>A0A1E5G8H3_9ENTE</name>